<protein>
    <submittedName>
        <fullName evidence="2">Uncharacterized protein</fullName>
    </submittedName>
</protein>
<feature type="region of interest" description="Disordered" evidence="1">
    <location>
        <begin position="1"/>
        <end position="100"/>
    </location>
</feature>
<dbReference type="AlphaFoldDB" id="A0A9P0ADL5"/>
<sequence length="249" mass="28562">MTHAETAPGPVIEIIHEETAPEPVQEKETPESLEYFDEREPPGGPGDDCVDTLPARSGLREKPSPALQENPKRNPRRVYPLGEKSRRPNSVREHKRRLDMPEQRRAFLRLGNVRRKHHGPDDPPYVPFARVPPRRWQNEVDLDLEALTNHTQEKGTTERTIEENTKHQRIHYTEVSERLAKMGNQFTEVVASEEAKEKNRAVERKEIKLKSFLLKTPTTSSTFPFQDLEALTTHTREGGGTAETLDTIR</sequence>
<feature type="compositionally biased region" description="Basic and acidic residues" evidence="1">
    <location>
        <begin position="83"/>
        <end position="100"/>
    </location>
</feature>
<accession>A0A9P0ADL5</accession>
<dbReference type="Proteomes" id="UP001152759">
    <property type="component" value="Chromosome 5"/>
</dbReference>
<dbReference type="EMBL" id="OU963866">
    <property type="protein sequence ID" value="CAH0390877.1"/>
    <property type="molecule type" value="Genomic_DNA"/>
</dbReference>
<evidence type="ECO:0000313" key="2">
    <source>
        <dbReference type="EMBL" id="CAH0390877.1"/>
    </source>
</evidence>
<reference evidence="2" key="1">
    <citation type="submission" date="2021-12" db="EMBL/GenBank/DDBJ databases">
        <authorList>
            <person name="King R."/>
        </authorList>
    </citation>
    <scope>NUCLEOTIDE SEQUENCE</scope>
</reference>
<feature type="compositionally biased region" description="Basic and acidic residues" evidence="1">
    <location>
        <begin position="14"/>
        <end position="41"/>
    </location>
</feature>
<gene>
    <name evidence="2" type="ORF">BEMITA_LOCUS9562</name>
</gene>
<keyword evidence="3" id="KW-1185">Reference proteome</keyword>
<organism evidence="2 3">
    <name type="scientific">Bemisia tabaci</name>
    <name type="common">Sweetpotato whitefly</name>
    <name type="synonym">Aleurodes tabaci</name>
    <dbReference type="NCBI Taxonomy" id="7038"/>
    <lineage>
        <taxon>Eukaryota</taxon>
        <taxon>Metazoa</taxon>
        <taxon>Ecdysozoa</taxon>
        <taxon>Arthropoda</taxon>
        <taxon>Hexapoda</taxon>
        <taxon>Insecta</taxon>
        <taxon>Pterygota</taxon>
        <taxon>Neoptera</taxon>
        <taxon>Paraneoptera</taxon>
        <taxon>Hemiptera</taxon>
        <taxon>Sternorrhyncha</taxon>
        <taxon>Aleyrodoidea</taxon>
        <taxon>Aleyrodidae</taxon>
        <taxon>Aleyrodinae</taxon>
        <taxon>Bemisia</taxon>
    </lineage>
</organism>
<evidence type="ECO:0000313" key="3">
    <source>
        <dbReference type="Proteomes" id="UP001152759"/>
    </source>
</evidence>
<proteinExistence type="predicted"/>
<evidence type="ECO:0000256" key="1">
    <source>
        <dbReference type="SAM" id="MobiDB-lite"/>
    </source>
</evidence>
<name>A0A9P0ADL5_BEMTA</name>